<dbReference type="GO" id="GO:0007156">
    <property type="term" value="P:homophilic cell adhesion via plasma membrane adhesion molecules"/>
    <property type="evidence" value="ECO:0007669"/>
    <property type="project" value="InterPro"/>
</dbReference>
<evidence type="ECO:0000256" key="5">
    <source>
        <dbReference type="ARBA" id="ARBA00022989"/>
    </source>
</evidence>
<dbReference type="PANTHER" id="PTHR24027">
    <property type="entry name" value="CADHERIN-23"/>
    <property type="match status" value="1"/>
</dbReference>
<evidence type="ECO:0000313" key="11">
    <source>
        <dbReference type="Proteomes" id="UP000824782"/>
    </source>
</evidence>
<dbReference type="GO" id="GO:0016342">
    <property type="term" value="C:catenin complex"/>
    <property type="evidence" value="ECO:0007669"/>
    <property type="project" value="TreeGrafter"/>
</dbReference>
<proteinExistence type="predicted"/>
<organism evidence="10 11">
    <name type="scientific">Engystomops pustulosus</name>
    <name type="common">Tungara frog</name>
    <name type="synonym">Physalaemus pustulosus</name>
    <dbReference type="NCBI Taxonomy" id="76066"/>
    <lineage>
        <taxon>Eukaryota</taxon>
        <taxon>Metazoa</taxon>
        <taxon>Chordata</taxon>
        <taxon>Craniata</taxon>
        <taxon>Vertebrata</taxon>
        <taxon>Euteleostomi</taxon>
        <taxon>Amphibia</taxon>
        <taxon>Batrachia</taxon>
        <taxon>Anura</taxon>
        <taxon>Neobatrachia</taxon>
        <taxon>Hyloidea</taxon>
        <taxon>Leptodactylidae</taxon>
        <taxon>Leiuperinae</taxon>
        <taxon>Engystomops</taxon>
    </lineage>
</organism>
<evidence type="ECO:0000256" key="1">
    <source>
        <dbReference type="ARBA" id="ARBA00004370"/>
    </source>
</evidence>
<feature type="domain" description="Cadherin" evidence="9">
    <location>
        <begin position="4"/>
        <end position="72"/>
    </location>
</feature>
<accession>A0AAV7AAV4</accession>
<dbReference type="PANTHER" id="PTHR24027:SF439">
    <property type="entry name" value="CADHERIN-RELATED FAMILY MEMBER 3"/>
    <property type="match status" value="1"/>
</dbReference>
<gene>
    <name evidence="10" type="ORF">GDO81_018289</name>
</gene>
<feature type="transmembrane region" description="Helical" evidence="8">
    <location>
        <begin position="432"/>
        <end position="453"/>
    </location>
</feature>
<dbReference type="CDD" id="cd11304">
    <property type="entry name" value="Cadherin_repeat"/>
    <property type="match status" value="2"/>
</dbReference>
<dbReference type="Pfam" id="PF00028">
    <property type="entry name" value="Cadherin"/>
    <property type="match status" value="1"/>
</dbReference>
<evidence type="ECO:0000256" key="4">
    <source>
        <dbReference type="ARBA" id="ARBA00022837"/>
    </source>
</evidence>
<evidence type="ECO:0000256" key="7">
    <source>
        <dbReference type="PROSITE-ProRule" id="PRU00043"/>
    </source>
</evidence>
<dbReference type="GO" id="GO:0016477">
    <property type="term" value="P:cell migration"/>
    <property type="evidence" value="ECO:0007669"/>
    <property type="project" value="TreeGrafter"/>
</dbReference>
<feature type="domain" description="Cadherin" evidence="9">
    <location>
        <begin position="183"/>
        <end position="288"/>
    </location>
</feature>
<dbReference type="GO" id="GO:0008013">
    <property type="term" value="F:beta-catenin binding"/>
    <property type="evidence" value="ECO:0007669"/>
    <property type="project" value="TreeGrafter"/>
</dbReference>
<dbReference type="PROSITE" id="PS50268">
    <property type="entry name" value="CADHERIN_2"/>
    <property type="match status" value="4"/>
</dbReference>
<name>A0AAV7AAV4_ENGPU</name>
<dbReference type="EMBL" id="WNYA01000009">
    <property type="protein sequence ID" value="KAG8557012.1"/>
    <property type="molecule type" value="Genomic_DNA"/>
</dbReference>
<dbReference type="GO" id="GO:0045296">
    <property type="term" value="F:cadherin binding"/>
    <property type="evidence" value="ECO:0007669"/>
    <property type="project" value="TreeGrafter"/>
</dbReference>
<dbReference type="GO" id="GO:0007043">
    <property type="term" value="P:cell-cell junction assembly"/>
    <property type="evidence" value="ECO:0007669"/>
    <property type="project" value="TreeGrafter"/>
</dbReference>
<keyword evidence="6 8" id="KW-0472">Membrane</keyword>
<evidence type="ECO:0000256" key="6">
    <source>
        <dbReference type="ARBA" id="ARBA00023136"/>
    </source>
</evidence>
<dbReference type="GO" id="GO:0016339">
    <property type="term" value="P:calcium-dependent cell-cell adhesion via plasma membrane cell adhesion molecules"/>
    <property type="evidence" value="ECO:0007669"/>
    <property type="project" value="TreeGrafter"/>
</dbReference>
<dbReference type="GO" id="GO:0005509">
    <property type="term" value="F:calcium ion binding"/>
    <property type="evidence" value="ECO:0007669"/>
    <property type="project" value="UniProtKB-UniRule"/>
</dbReference>
<evidence type="ECO:0000256" key="8">
    <source>
        <dbReference type="SAM" id="Phobius"/>
    </source>
</evidence>
<dbReference type="SMART" id="SM00112">
    <property type="entry name" value="CA"/>
    <property type="match status" value="3"/>
</dbReference>
<dbReference type="GO" id="GO:0034332">
    <property type="term" value="P:adherens junction organization"/>
    <property type="evidence" value="ECO:0007669"/>
    <property type="project" value="TreeGrafter"/>
</dbReference>
<feature type="domain" description="Cadherin" evidence="9">
    <location>
        <begin position="289"/>
        <end position="409"/>
    </location>
</feature>
<reference evidence="10" key="1">
    <citation type="thesis" date="2020" institute="ProQuest LLC" country="789 East Eisenhower Parkway, Ann Arbor, MI, USA">
        <title>Comparative Genomics and Chromosome Evolution.</title>
        <authorList>
            <person name="Mudd A.B."/>
        </authorList>
    </citation>
    <scope>NUCLEOTIDE SEQUENCE</scope>
    <source>
        <strain evidence="10">237g6f4</strain>
        <tissue evidence="10">Blood</tissue>
    </source>
</reference>
<dbReference type="InterPro" id="IPR002126">
    <property type="entry name" value="Cadherin-like_dom"/>
</dbReference>
<keyword evidence="3" id="KW-0677">Repeat</keyword>
<keyword evidence="5 8" id="KW-1133">Transmembrane helix</keyword>
<evidence type="ECO:0000256" key="3">
    <source>
        <dbReference type="ARBA" id="ARBA00022737"/>
    </source>
</evidence>
<dbReference type="InterPro" id="IPR039808">
    <property type="entry name" value="Cadherin"/>
</dbReference>
<evidence type="ECO:0000259" key="9">
    <source>
        <dbReference type="PROSITE" id="PS50268"/>
    </source>
</evidence>
<dbReference type="PRINTS" id="PR00205">
    <property type="entry name" value="CADHERIN"/>
</dbReference>
<dbReference type="GO" id="GO:0005912">
    <property type="term" value="C:adherens junction"/>
    <property type="evidence" value="ECO:0007669"/>
    <property type="project" value="TreeGrafter"/>
</dbReference>
<evidence type="ECO:0000313" key="10">
    <source>
        <dbReference type="EMBL" id="KAG8557012.1"/>
    </source>
</evidence>
<dbReference type="GO" id="GO:0044331">
    <property type="term" value="P:cell-cell adhesion mediated by cadherin"/>
    <property type="evidence" value="ECO:0007669"/>
    <property type="project" value="TreeGrafter"/>
</dbReference>
<dbReference type="Gene3D" id="2.60.40.60">
    <property type="entry name" value="Cadherins"/>
    <property type="match status" value="3"/>
</dbReference>
<keyword evidence="4 7" id="KW-0106">Calcium</keyword>
<dbReference type="SUPFAM" id="SSF49313">
    <property type="entry name" value="Cadherin-like"/>
    <property type="match status" value="3"/>
</dbReference>
<dbReference type="InterPro" id="IPR015919">
    <property type="entry name" value="Cadherin-like_sf"/>
</dbReference>
<keyword evidence="11" id="KW-1185">Reference proteome</keyword>
<dbReference type="AlphaFoldDB" id="A0AAV7AAV4"/>
<sequence>MSDLTFLMDPGNPYFAISKVTGTVVIISRMDSEAAGFVSVQSYTVKVCDRDNKCAAILATANILPINDNPPFCNPYMYRFVEPEPILKDTTVATLNCHDPDIPPDPLVYRPLSGPLGVDKVFMQTANNSPVIQVNNNLVYDTDPVTTYEMMISVSDSPDAPHTVTATIIVSVTPVNNFDPEFDSLVYNFTVQETSGAGTEVGKVSATDKDLPSCVTYKIREGNNDIVNRFWINPTSGVIELVSQLDFEIKDSHKLVIEASDCDPDNPRIALVTVNINIIEENDEAPECRPSRYTAIIYDNITAGININNFRLSCKDRDSENTDMRFEIVSGNINNHFAFDPTHGSHNPKLIVKSPFDFDNGGDKQQSYNLVVHIIDDNVKNVRVQQPRTGTTMIMIRVVRTNTPAPPTTDYYKRKGLTIVDKSVNTYDPSAWYVPFLLTLMALILIALMAWAAHLIWKYGNIKALCQKARNGVRRKRVKTYKAGTKKDKVEVITETTTFETVFDGEAVDPVTGQMYEYNSKSGARRWKTMQSKDEKIKLSDISTVSESLAPTLPLVPAIRNT</sequence>
<dbReference type="FunFam" id="2.60.40.60:FF:000020">
    <property type="entry name" value="Dachsous cadherin-related 1b"/>
    <property type="match status" value="1"/>
</dbReference>
<evidence type="ECO:0000256" key="2">
    <source>
        <dbReference type="ARBA" id="ARBA00022692"/>
    </source>
</evidence>
<comment type="caution">
    <text evidence="10">The sequence shown here is derived from an EMBL/GenBank/DDBJ whole genome shotgun (WGS) entry which is preliminary data.</text>
</comment>
<feature type="domain" description="Cadherin" evidence="9">
    <location>
        <begin position="74"/>
        <end position="182"/>
    </location>
</feature>
<keyword evidence="2 8" id="KW-0812">Transmembrane</keyword>
<comment type="subcellular location">
    <subcellularLocation>
        <location evidence="1">Membrane</location>
    </subcellularLocation>
</comment>
<dbReference type="GO" id="GO:0000902">
    <property type="term" value="P:cell morphogenesis"/>
    <property type="evidence" value="ECO:0007669"/>
    <property type="project" value="TreeGrafter"/>
</dbReference>
<protein>
    <recommendedName>
        <fullName evidence="9">Cadherin domain-containing protein</fullName>
    </recommendedName>
</protein>
<dbReference type="Proteomes" id="UP000824782">
    <property type="component" value="Unassembled WGS sequence"/>
</dbReference>